<comment type="caution">
    <text evidence="3">The sequence shown here is derived from an EMBL/GenBank/DDBJ whole genome shotgun (WGS) entry which is preliminary data.</text>
</comment>
<reference evidence="3 4" key="1">
    <citation type="journal article" date="2013" name="Biodegradation">
        <title>Quantitative proteomic analysis of ibuprofen-degrading Patulibacter sp. strain I11.</title>
        <authorList>
            <person name="Almeida B."/>
            <person name="Kjeldal H."/>
            <person name="Lolas I."/>
            <person name="Knudsen A.D."/>
            <person name="Carvalho G."/>
            <person name="Nielsen K.L."/>
            <person name="Barreto Crespo M.T."/>
            <person name="Stensballe A."/>
            <person name="Nielsen J.L."/>
        </authorList>
    </citation>
    <scope>NUCLEOTIDE SEQUENCE [LARGE SCALE GENOMIC DNA]</scope>
    <source>
        <strain evidence="3 4">I11</strain>
    </source>
</reference>
<keyword evidence="1 3" id="KW-0378">Hydrolase</keyword>
<dbReference type="OrthoDB" id="4008466at2"/>
<dbReference type="PROSITE" id="PS50263">
    <property type="entry name" value="CN_HYDROLASE"/>
    <property type="match status" value="1"/>
</dbReference>
<organism evidence="3 4">
    <name type="scientific">Patulibacter medicamentivorans</name>
    <dbReference type="NCBI Taxonomy" id="1097667"/>
    <lineage>
        <taxon>Bacteria</taxon>
        <taxon>Bacillati</taxon>
        <taxon>Actinomycetota</taxon>
        <taxon>Thermoleophilia</taxon>
        <taxon>Solirubrobacterales</taxon>
        <taxon>Patulibacteraceae</taxon>
        <taxon>Patulibacter</taxon>
    </lineage>
</organism>
<dbReference type="InterPro" id="IPR036526">
    <property type="entry name" value="C-N_Hydrolase_sf"/>
</dbReference>
<evidence type="ECO:0000313" key="4">
    <source>
        <dbReference type="Proteomes" id="UP000005143"/>
    </source>
</evidence>
<sequence length="323" mass="34586">MANGTTTIRAAALQMEAEVGNVDANLAMAEALAGDAAAQGASWIVLPEFFSTGVANRPELRDAAPSHDGAPTRLLRDLATRHGAHVGGSTLVRDADGHVRNAFLLYRPDGTLVGRHDKDLPTMWESALYVGGGDPGRFDASGTAVGVALCWELMRCQTAERLAGRVDLVVGGSGWWSIPPWPPRALFRSLEAANHRRAVDAPARFAPYVGAPVVHAAHAGSFNCPWPLAGVTYHGRYAGGAAIYDADGSVLAIRRRDEGPGVAVADVRLRRRTPRALPDGFWLQRRGAIAAAAWAYQNPLGRAQYWREHRRRLDRAAVAGGRA</sequence>
<dbReference type="AlphaFoldDB" id="H0E3Y1"/>
<dbReference type="InterPro" id="IPR003010">
    <property type="entry name" value="C-N_Hydrolase"/>
</dbReference>
<evidence type="ECO:0000313" key="3">
    <source>
        <dbReference type="EMBL" id="EHN11629.1"/>
    </source>
</evidence>
<protein>
    <submittedName>
        <fullName evidence="3">Amidohydrolase-like protein</fullName>
    </submittedName>
</protein>
<dbReference type="EMBL" id="AGUD01000084">
    <property type="protein sequence ID" value="EHN11629.1"/>
    <property type="molecule type" value="Genomic_DNA"/>
</dbReference>
<dbReference type="SUPFAM" id="SSF56317">
    <property type="entry name" value="Carbon-nitrogen hydrolase"/>
    <property type="match status" value="1"/>
</dbReference>
<accession>H0E3Y1</accession>
<dbReference type="Gene3D" id="3.60.110.10">
    <property type="entry name" value="Carbon-nitrogen hydrolase"/>
    <property type="match status" value="1"/>
</dbReference>
<dbReference type="Proteomes" id="UP000005143">
    <property type="component" value="Unassembled WGS sequence"/>
</dbReference>
<dbReference type="PATRIC" id="fig|1097667.3.peg.1495"/>
<feature type="domain" description="CN hydrolase" evidence="2">
    <location>
        <begin position="8"/>
        <end position="269"/>
    </location>
</feature>
<dbReference type="CDD" id="cd07197">
    <property type="entry name" value="nitrilase"/>
    <property type="match status" value="1"/>
</dbReference>
<gene>
    <name evidence="3" type="ORF">PAI11_15060</name>
</gene>
<evidence type="ECO:0000259" key="2">
    <source>
        <dbReference type="PROSITE" id="PS50263"/>
    </source>
</evidence>
<evidence type="ECO:0000256" key="1">
    <source>
        <dbReference type="ARBA" id="ARBA00022801"/>
    </source>
</evidence>
<name>H0E3Y1_9ACTN</name>
<dbReference type="RefSeq" id="WP_007572741.1">
    <property type="nucleotide sequence ID" value="NZ_AGUD01000084.1"/>
</dbReference>
<dbReference type="PANTHER" id="PTHR43674">
    <property type="entry name" value="NITRILASE C965.09-RELATED"/>
    <property type="match status" value="1"/>
</dbReference>
<dbReference type="InterPro" id="IPR050345">
    <property type="entry name" value="Aliph_Amidase/BUP"/>
</dbReference>
<proteinExistence type="predicted"/>
<dbReference type="Pfam" id="PF00795">
    <property type="entry name" value="CN_hydrolase"/>
    <property type="match status" value="1"/>
</dbReference>
<keyword evidence="4" id="KW-1185">Reference proteome</keyword>
<dbReference type="GO" id="GO:0016811">
    <property type="term" value="F:hydrolase activity, acting on carbon-nitrogen (but not peptide) bonds, in linear amides"/>
    <property type="evidence" value="ECO:0007669"/>
    <property type="project" value="UniProtKB-ARBA"/>
</dbReference>
<dbReference type="PANTHER" id="PTHR43674:SF2">
    <property type="entry name" value="BETA-UREIDOPROPIONASE"/>
    <property type="match status" value="1"/>
</dbReference>